<keyword evidence="3" id="KW-0735">Signal-anchor</keyword>
<sequence length="310" mass="34988">MGRIEKNKQKRKKGKWWKILLLVLLLVLLAGGGYVYSIFHDVRSTVNTQLHKDVASIDTSVTKKKVKNKEPLHILLLGVDERQNDKGRSDTMIVLTLDPDHDQMQLVSIPRDTKTKIIGDGRITRINHSYAYGGSEMSVDTVENFLDVDLDYYVRVNMEGLSQLVDSVNGVTITNDRAFSQGGYNFPVGKQHLNGKQALSYVRMRKQDPQGDLGRNERQRKVITAIVDKGASLNMMNQIRDVMDVLGNNVTTNMEFSDMRRLAMNYGSARKQSSTYQMSGTGTMSNGMYLMVMSDSEVQKVHNMIVNFGK</sequence>
<evidence type="ECO:0000313" key="7">
    <source>
        <dbReference type="Proteomes" id="UP000831787"/>
    </source>
</evidence>
<evidence type="ECO:0000256" key="2">
    <source>
        <dbReference type="ARBA" id="ARBA00022692"/>
    </source>
</evidence>
<dbReference type="NCBIfam" id="TIGR00350">
    <property type="entry name" value="lytR_cpsA_psr"/>
    <property type="match status" value="1"/>
</dbReference>
<keyword evidence="4" id="KW-0472">Membrane</keyword>
<feature type="domain" description="Cell envelope-related transcriptional attenuator" evidence="5">
    <location>
        <begin position="88"/>
        <end position="230"/>
    </location>
</feature>
<keyword evidence="2" id="KW-0812">Transmembrane</keyword>
<reference evidence="6 7" key="1">
    <citation type="submission" date="2022-04" db="EMBL/GenBank/DDBJ databases">
        <title>Halobacillus sp. isolated from saltern.</title>
        <authorList>
            <person name="Won M."/>
            <person name="Lee C.-M."/>
            <person name="Woen H.-Y."/>
            <person name="Kwon S.-W."/>
        </authorList>
    </citation>
    <scope>NUCLEOTIDE SEQUENCE [LARGE SCALE GENOMIC DNA]</scope>
    <source>
        <strain evidence="6 7">SSBR10-3</strain>
    </source>
</reference>
<evidence type="ECO:0000259" key="5">
    <source>
        <dbReference type="Pfam" id="PF03816"/>
    </source>
</evidence>
<dbReference type="Pfam" id="PF03816">
    <property type="entry name" value="LytR_cpsA_psr"/>
    <property type="match status" value="1"/>
</dbReference>
<evidence type="ECO:0000256" key="4">
    <source>
        <dbReference type="ARBA" id="ARBA00022989"/>
    </source>
</evidence>
<dbReference type="EMBL" id="CP095073">
    <property type="protein sequence ID" value="UOQ45651.1"/>
    <property type="molecule type" value="Genomic_DNA"/>
</dbReference>
<keyword evidence="4" id="KW-1133">Transmembrane helix</keyword>
<dbReference type="InterPro" id="IPR004474">
    <property type="entry name" value="LytR_CpsA_psr"/>
</dbReference>
<keyword evidence="7" id="KW-1185">Reference proteome</keyword>
<dbReference type="InterPro" id="IPR050922">
    <property type="entry name" value="LytR/CpsA/Psr_CW_biosynth"/>
</dbReference>
<dbReference type="RefSeq" id="WP_244712460.1">
    <property type="nucleotide sequence ID" value="NZ_CP095073.1"/>
</dbReference>
<dbReference type="PANTHER" id="PTHR33392">
    <property type="entry name" value="POLYISOPRENYL-TEICHOIC ACID--PEPTIDOGLYCAN TEICHOIC ACID TRANSFERASE TAGU"/>
    <property type="match status" value="1"/>
</dbReference>
<gene>
    <name evidence="6" type="ORF">MUN89_06870</name>
</gene>
<dbReference type="PANTHER" id="PTHR33392:SF6">
    <property type="entry name" value="POLYISOPRENYL-TEICHOIC ACID--PEPTIDOGLYCAN TEICHOIC ACID TRANSFERASE TAGU"/>
    <property type="match status" value="1"/>
</dbReference>
<name>A0ABY4EMH0_9BACI</name>
<protein>
    <submittedName>
        <fullName evidence="6">LCP family protein</fullName>
    </submittedName>
</protein>
<organism evidence="6 7">
    <name type="scientific">Halobacillus salinarum</name>
    <dbReference type="NCBI Taxonomy" id="2932257"/>
    <lineage>
        <taxon>Bacteria</taxon>
        <taxon>Bacillati</taxon>
        <taxon>Bacillota</taxon>
        <taxon>Bacilli</taxon>
        <taxon>Bacillales</taxon>
        <taxon>Bacillaceae</taxon>
        <taxon>Halobacillus</taxon>
    </lineage>
</organism>
<dbReference type="Gene3D" id="3.40.630.190">
    <property type="entry name" value="LCP protein"/>
    <property type="match status" value="1"/>
</dbReference>
<proteinExistence type="inferred from homology"/>
<accession>A0ABY4EMH0</accession>
<evidence type="ECO:0000256" key="3">
    <source>
        <dbReference type="ARBA" id="ARBA00022968"/>
    </source>
</evidence>
<evidence type="ECO:0000256" key="1">
    <source>
        <dbReference type="ARBA" id="ARBA00006068"/>
    </source>
</evidence>
<comment type="similarity">
    <text evidence="1">Belongs to the LytR/CpsA/Psr (LCP) family.</text>
</comment>
<evidence type="ECO:0000313" key="6">
    <source>
        <dbReference type="EMBL" id="UOQ45651.1"/>
    </source>
</evidence>
<dbReference type="Proteomes" id="UP000831787">
    <property type="component" value="Chromosome"/>
</dbReference>